<feature type="non-terminal residue" evidence="1">
    <location>
        <position position="1"/>
    </location>
</feature>
<dbReference type="Proteomes" id="UP001186974">
    <property type="component" value="Unassembled WGS sequence"/>
</dbReference>
<accession>A0ACC3DLF4</accession>
<dbReference type="EMBL" id="JAWDJW010002773">
    <property type="protein sequence ID" value="KAK3077509.1"/>
    <property type="molecule type" value="Genomic_DNA"/>
</dbReference>
<reference evidence="1" key="1">
    <citation type="submission" date="2024-09" db="EMBL/GenBank/DDBJ databases">
        <title>Black Yeasts Isolated from many extreme environments.</title>
        <authorList>
            <person name="Coleine C."/>
            <person name="Stajich J.E."/>
            <person name="Selbmann L."/>
        </authorList>
    </citation>
    <scope>NUCLEOTIDE SEQUENCE</scope>
    <source>
        <strain evidence="1">CCFEE 5737</strain>
    </source>
</reference>
<comment type="caution">
    <text evidence="1">The sequence shown here is derived from an EMBL/GenBank/DDBJ whole genome shotgun (WGS) entry which is preliminary data.</text>
</comment>
<protein>
    <submittedName>
        <fullName evidence="1">Uncharacterized protein</fullName>
    </submittedName>
</protein>
<evidence type="ECO:0000313" key="2">
    <source>
        <dbReference type="Proteomes" id="UP001186974"/>
    </source>
</evidence>
<evidence type="ECO:0000313" key="1">
    <source>
        <dbReference type="EMBL" id="KAK3077509.1"/>
    </source>
</evidence>
<keyword evidence="2" id="KW-1185">Reference proteome</keyword>
<name>A0ACC3DLF4_9PEZI</name>
<gene>
    <name evidence="1" type="ORF">LTS18_010049</name>
</gene>
<proteinExistence type="predicted"/>
<organism evidence="1 2">
    <name type="scientific">Coniosporium uncinatum</name>
    <dbReference type="NCBI Taxonomy" id="93489"/>
    <lineage>
        <taxon>Eukaryota</taxon>
        <taxon>Fungi</taxon>
        <taxon>Dikarya</taxon>
        <taxon>Ascomycota</taxon>
        <taxon>Pezizomycotina</taxon>
        <taxon>Dothideomycetes</taxon>
        <taxon>Dothideomycetes incertae sedis</taxon>
        <taxon>Coniosporium</taxon>
    </lineage>
</organism>
<sequence>NRPFGYGLSTGPHDPVRHTCVTTIDAETDAGGTSGAAKWARPTTSDRDIAKRMRQSQFMRSEE</sequence>